<dbReference type="InterPro" id="IPR023393">
    <property type="entry name" value="START-like_dom_sf"/>
</dbReference>
<name>A0A6G2B802_9ACTN</name>
<evidence type="ECO:0000256" key="1">
    <source>
        <dbReference type="SAM" id="MobiDB-lite"/>
    </source>
</evidence>
<feature type="compositionally biased region" description="Basic and acidic residues" evidence="1">
    <location>
        <begin position="216"/>
        <end position="229"/>
    </location>
</feature>
<evidence type="ECO:0000313" key="3">
    <source>
        <dbReference type="Proteomes" id="UP000473014"/>
    </source>
</evidence>
<feature type="region of interest" description="Disordered" evidence="1">
    <location>
        <begin position="183"/>
        <end position="229"/>
    </location>
</feature>
<dbReference type="AlphaFoldDB" id="A0A6G2B802"/>
<reference evidence="2 3" key="1">
    <citation type="submission" date="2019-11" db="EMBL/GenBank/DDBJ databases">
        <authorList>
            <person name="Yuan L."/>
        </authorList>
    </citation>
    <scope>NUCLEOTIDE SEQUENCE [LARGE SCALE GENOMIC DNA]</scope>
    <source>
        <strain evidence="2 3">TRM43335</strain>
    </source>
</reference>
<dbReference type="SUPFAM" id="SSF55961">
    <property type="entry name" value="Bet v1-like"/>
    <property type="match status" value="1"/>
</dbReference>
<organism evidence="2 3">
    <name type="scientific">Streptomyces taklimakanensis</name>
    <dbReference type="NCBI Taxonomy" id="2569853"/>
    <lineage>
        <taxon>Bacteria</taxon>
        <taxon>Bacillati</taxon>
        <taxon>Actinomycetota</taxon>
        <taxon>Actinomycetes</taxon>
        <taxon>Kitasatosporales</taxon>
        <taxon>Streptomycetaceae</taxon>
        <taxon>Streptomyces</taxon>
    </lineage>
</organism>
<dbReference type="OrthoDB" id="3695445at2"/>
<comment type="caution">
    <text evidence="2">The sequence shown here is derived from an EMBL/GenBank/DDBJ whole genome shotgun (WGS) entry which is preliminary data.</text>
</comment>
<protein>
    <submittedName>
        <fullName evidence="2">Uncharacterized protein</fullName>
    </submittedName>
</protein>
<proteinExistence type="predicted"/>
<gene>
    <name evidence="2" type="ORF">F0L17_04435</name>
</gene>
<keyword evidence="3" id="KW-1185">Reference proteome</keyword>
<feature type="compositionally biased region" description="Acidic residues" evidence="1">
    <location>
        <begin position="195"/>
        <end position="207"/>
    </location>
</feature>
<dbReference type="Proteomes" id="UP000473014">
    <property type="component" value="Unassembled WGS sequence"/>
</dbReference>
<sequence length="229" mass="24356">MTDGVARRGPAAARLPEAVGGRAAARVRRLLSAGARGIGGAGTRLGGAGRPVTVGESVDVGVPVREAYDRWLEFLEGDGARRAPRAARLLWPARGREVRVTERITDDLVVWSARAARETVRGTATFHEVAENLTRVLLVLECRPRSAGPPVAGSGLLRGLRSHRARRDLADFRHAVTMGIEIDGGSASGHRAETEEIEETERTEEVETGTGTEGTEDGRADADGLPRAS</sequence>
<accession>A0A6G2B802</accession>
<dbReference type="Gene3D" id="3.30.530.20">
    <property type="match status" value="1"/>
</dbReference>
<dbReference type="EMBL" id="WIXO01000001">
    <property type="protein sequence ID" value="MTE18388.1"/>
    <property type="molecule type" value="Genomic_DNA"/>
</dbReference>
<dbReference type="RefSeq" id="WP_155070053.1">
    <property type="nucleotide sequence ID" value="NZ_WIXO01000001.1"/>
</dbReference>
<evidence type="ECO:0000313" key="2">
    <source>
        <dbReference type="EMBL" id="MTE18388.1"/>
    </source>
</evidence>